<keyword evidence="3" id="KW-1185">Reference proteome</keyword>
<dbReference type="SUPFAM" id="SSF48371">
    <property type="entry name" value="ARM repeat"/>
    <property type="match status" value="1"/>
</dbReference>
<reference evidence="4" key="3">
    <citation type="submission" date="2016-06" db="UniProtKB">
        <authorList>
            <consortium name="WormBaseParasite"/>
        </authorList>
    </citation>
    <scope>IDENTIFICATION</scope>
</reference>
<dbReference type="GO" id="GO:0005783">
    <property type="term" value="C:endoplasmic reticulum"/>
    <property type="evidence" value="ECO:0007669"/>
    <property type="project" value="TreeGrafter"/>
</dbReference>
<dbReference type="InterPro" id="IPR016024">
    <property type="entry name" value="ARM-type_fold"/>
</dbReference>
<dbReference type="Proteomes" id="UP000050741">
    <property type="component" value="Unassembled WGS sequence"/>
</dbReference>
<dbReference type="GO" id="GO:0030126">
    <property type="term" value="C:COPI vesicle coat"/>
    <property type="evidence" value="ECO:0007669"/>
    <property type="project" value="TreeGrafter"/>
</dbReference>
<dbReference type="InterPro" id="IPR017106">
    <property type="entry name" value="Coatomer_gsu"/>
</dbReference>
<evidence type="ECO:0000256" key="1">
    <source>
        <dbReference type="SAM" id="MobiDB-lite"/>
    </source>
</evidence>
<proteinExistence type="predicted"/>
<feature type="compositionally biased region" description="Basic and acidic residues" evidence="1">
    <location>
        <begin position="628"/>
        <end position="641"/>
    </location>
</feature>
<dbReference type="PANTHER" id="PTHR10261:SF0">
    <property type="entry name" value="COATOMER SUBUNIT GAMMA-2"/>
    <property type="match status" value="1"/>
</dbReference>
<dbReference type="Pfam" id="PF01602">
    <property type="entry name" value="Adaptin_N"/>
    <property type="match status" value="1"/>
</dbReference>
<feature type="compositionally biased region" description="Basic residues" evidence="1">
    <location>
        <begin position="615"/>
        <end position="626"/>
    </location>
</feature>
<feature type="compositionally biased region" description="Low complexity" evidence="1">
    <location>
        <begin position="689"/>
        <end position="702"/>
    </location>
</feature>
<sequence>MRRNKKDDEAAAGNPYDHLDKATVVQETRAFNETPVNARKCRPILCKLLYLLQHGETIGKTEATDTFFAITKLWQAKDMTLRMLVYLAIKELCQMSSDVIIVTSSLTKDMTGREDVYRAPAIRALCRILTDTGMLQVVCRWANNVQEPVSTDNHMVQFHALSLLAQIRSIDRLAILKMVQKFSRMFVYKEFADGALKLYEKAHHVHEQPIRPNRRHFKNALSRRIKMSRIKYRRRERLRRKLRGDVKAVVQSMVTLVVHQLDGVEILKQIVVEKKHNDVDDDAVGAGRKRKRRQKMKSGGRQRRRTQVQTQSAKRSKMDDGGGGSRGDDDGIEAGGSGDCVSQWMGAAYLLDSLSDEAAAATSSVEQRAAVGPQRERSRRASSLGIGTKVGTYLDSSSSSLADKAKVCADEEVDNALNVPLADDVGVAFHACPCPDQLLEDDPDKENDAGRGEERIDQPENIEKAVHNVDIVSERDDDDDDRPLLSTPNAPTNEERDRQMLFAVGMCASPVIEITNFEGIAMRRSFKVDPEDVNKDMINNNCELVVGEEDLPDDRTLMQMERSNTVNNRSRGRSSNKTKRKMITIINHRGKGSTGVRKAKAVKLIREKGMGMEKNKKKPVHKRLPLKRSGEQSTKSRKENVVVRKKLRTTITTVQPATKTTSHTQEELKQHTAVADHQHPIDHRRPLTQSASSAHQQQQHNSISPADDLLCQLGFGTVVIQQPIFSLSDADTMAMLKQIGAEQRVSLVERSGSFLFIPPKGSVHYLGGKLLALTHSTDHIRVDEFCEGNLVGTVERWPRTIDALPLFIKHLHRKLFVFFA</sequence>
<dbReference type="GO" id="GO:0000139">
    <property type="term" value="C:Golgi membrane"/>
    <property type="evidence" value="ECO:0007669"/>
    <property type="project" value="TreeGrafter"/>
</dbReference>
<dbReference type="GO" id="GO:0005793">
    <property type="term" value="C:endoplasmic reticulum-Golgi intermediate compartment"/>
    <property type="evidence" value="ECO:0007669"/>
    <property type="project" value="TreeGrafter"/>
</dbReference>
<dbReference type="WBParaSite" id="GPLIN_000598400">
    <property type="protein sequence ID" value="GPLIN_000598400"/>
    <property type="gene ID" value="GPLIN_000598400"/>
</dbReference>
<feature type="region of interest" description="Disordered" evidence="1">
    <location>
        <begin position="656"/>
        <end position="702"/>
    </location>
</feature>
<dbReference type="GO" id="GO:0009306">
    <property type="term" value="P:protein secretion"/>
    <property type="evidence" value="ECO:0007669"/>
    <property type="project" value="TreeGrafter"/>
</dbReference>
<dbReference type="InterPro" id="IPR011989">
    <property type="entry name" value="ARM-like"/>
</dbReference>
<feature type="compositionally biased region" description="Basic residues" evidence="1">
    <location>
        <begin position="287"/>
        <end position="306"/>
    </location>
</feature>
<feature type="region of interest" description="Disordered" evidence="1">
    <location>
        <begin position="281"/>
        <end position="336"/>
    </location>
</feature>
<dbReference type="GO" id="GO:0006891">
    <property type="term" value="P:intra-Golgi vesicle-mediated transport"/>
    <property type="evidence" value="ECO:0007669"/>
    <property type="project" value="TreeGrafter"/>
</dbReference>
<reference evidence="3" key="1">
    <citation type="submission" date="2013-12" db="EMBL/GenBank/DDBJ databases">
        <authorList>
            <person name="Aslett M."/>
        </authorList>
    </citation>
    <scope>NUCLEOTIDE SEQUENCE [LARGE SCALE GENOMIC DNA]</scope>
    <source>
        <strain evidence="3">Lindley</strain>
    </source>
</reference>
<feature type="region of interest" description="Disordered" evidence="1">
    <location>
        <begin position="436"/>
        <end position="496"/>
    </location>
</feature>
<organism evidence="3 4">
    <name type="scientific">Globodera pallida</name>
    <name type="common">Potato cyst nematode worm</name>
    <name type="synonym">Heterodera pallida</name>
    <dbReference type="NCBI Taxonomy" id="36090"/>
    <lineage>
        <taxon>Eukaryota</taxon>
        <taxon>Metazoa</taxon>
        <taxon>Ecdysozoa</taxon>
        <taxon>Nematoda</taxon>
        <taxon>Chromadorea</taxon>
        <taxon>Rhabditida</taxon>
        <taxon>Tylenchina</taxon>
        <taxon>Tylenchomorpha</taxon>
        <taxon>Tylenchoidea</taxon>
        <taxon>Heteroderidae</taxon>
        <taxon>Heteroderinae</taxon>
        <taxon>Globodera</taxon>
    </lineage>
</organism>
<dbReference type="InterPro" id="IPR002553">
    <property type="entry name" value="Clathrin/coatomer_adapt-like_N"/>
</dbReference>
<name>A0A183BZE3_GLOPA</name>
<dbReference type="Gene3D" id="1.25.10.10">
    <property type="entry name" value="Leucine-rich Repeat Variant"/>
    <property type="match status" value="2"/>
</dbReference>
<dbReference type="GO" id="GO:0006888">
    <property type="term" value="P:endoplasmic reticulum to Golgi vesicle-mediated transport"/>
    <property type="evidence" value="ECO:0007669"/>
    <property type="project" value="TreeGrafter"/>
</dbReference>
<evidence type="ECO:0000313" key="4">
    <source>
        <dbReference type="WBParaSite" id="GPLIN_000598400"/>
    </source>
</evidence>
<feature type="region of interest" description="Disordered" evidence="1">
    <location>
        <begin position="613"/>
        <end position="641"/>
    </location>
</feature>
<feature type="compositionally biased region" description="Basic and acidic residues" evidence="1">
    <location>
        <begin position="446"/>
        <end position="467"/>
    </location>
</feature>
<reference evidence="3" key="2">
    <citation type="submission" date="2014-05" db="EMBL/GenBank/DDBJ databases">
        <title>The genome and life-stage specific transcriptomes of Globodera pallida elucidate key aspects of plant parasitism by a cyst nematode.</title>
        <authorList>
            <person name="Cotton J.A."/>
            <person name="Lilley C.J."/>
            <person name="Jones L.M."/>
            <person name="Kikuchi T."/>
            <person name="Reid A.J."/>
            <person name="Thorpe P."/>
            <person name="Tsai I.J."/>
            <person name="Beasley H."/>
            <person name="Blok V."/>
            <person name="Cock P.J.A."/>
            <person name="Van den Akker S.E."/>
            <person name="Holroyd N."/>
            <person name="Hunt M."/>
            <person name="Mantelin S."/>
            <person name="Naghra H."/>
            <person name="Pain A."/>
            <person name="Palomares-Rius J.E."/>
            <person name="Zarowiecki M."/>
            <person name="Berriman M."/>
            <person name="Jones J.T."/>
            <person name="Urwin P.E."/>
        </authorList>
    </citation>
    <scope>NUCLEOTIDE SEQUENCE [LARGE SCALE GENOMIC DNA]</scope>
    <source>
        <strain evidence="3">Lindley</strain>
    </source>
</reference>
<evidence type="ECO:0000313" key="3">
    <source>
        <dbReference type="Proteomes" id="UP000050741"/>
    </source>
</evidence>
<evidence type="ECO:0000259" key="2">
    <source>
        <dbReference type="Pfam" id="PF01602"/>
    </source>
</evidence>
<feature type="domain" description="Clathrin/coatomer adaptor adaptin-like N-terminal" evidence="2">
    <location>
        <begin position="22"/>
        <end position="131"/>
    </location>
</feature>
<protein>
    <submittedName>
        <fullName evidence="4">Adaptin_N domain-containing protein</fullName>
    </submittedName>
</protein>
<dbReference type="PANTHER" id="PTHR10261">
    <property type="entry name" value="COATOMER SUBUNIT GAMMA"/>
    <property type="match status" value="1"/>
</dbReference>
<accession>A0A183BZE3</accession>
<dbReference type="AlphaFoldDB" id="A0A183BZE3"/>
<feature type="compositionally biased region" description="Basic and acidic residues" evidence="1">
    <location>
        <begin position="664"/>
        <end position="685"/>
    </location>
</feature>
<dbReference type="GO" id="GO:0006886">
    <property type="term" value="P:intracellular protein transport"/>
    <property type="evidence" value="ECO:0007669"/>
    <property type="project" value="InterPro"/>
</dbReference>